<reference evidence="3" key="2">
    <citation type="submission" date="2014-07" db="EMBL/GenBank/DDBJ databases">
        <authorList>
            <person name="Hull J."/>
        </authorList>
    </citation>
    <scope>NUCLEOTIDE SEQUENCE</scope>
</reference>
<feature type="non-terminal residue" evidence="3">
    <location>
        <position position="1"/>
    </location>
</feature>
<feature type="signal peptide" evidence="2">
    <location>
        <begin position="1"/>
        <end position="17"/>
    </location>
</feature>
<organism evidence="3">
    <name type="scientific">Lygus hesperus</name>
    <name type="common">Western plant bug</name>
    <dbReference type="NCBI Taxonomy" id="30085"/>
    <lineage>
        <taxon>Eukaryota</taxon>
        <taxon>Metazoa</taxon>
        <taxon>Ecdysozoa</taxon>
        <taxon>Arthropoda</taxon>
        <taxon>Hexapoda</taxon>
        <taxon>Insecta</taxon>
        <taxon>Pterygota</taxon>
        <taxon>Neoptera</taxon>
        <taxon>Paraneoptera</taxon>
        <taxon>Hemiptera</taxon>
        <taxon>Heteroptera</taxon>
        <taxon>Panheteroptera</taxon>
        <taxon>Cimicomorpha</taxon>
        <taxon>Miridae</taxon>
        <taxon>Mirini</taxon>
        <taxon>Lygus</taxon>
    </lineage>
</organism>
<evidence type="ECO:0000256" key="1">
    <source>
        <dbReference type="SAM" id="MobiDB-lite"/>
    </source>
</evidence>
<evidence type="ECO:0000256" key="2">
    <source>
        <dbReference type="SAM" id="SignalP"/>
    </source>
</evidence>
<feature type="compositionally biased region" description="Polar residues" evidence="1">
    <location>
        <begin position="139"/>
        <end position="152"/>
    </location>
</feature>
<reference evidence="3" key="1">
    <citation type="journal article" date="2014" name="PLoS ONE">
        <title>Transcriptome-Based Identification of ABC Transporters in the Western Tarnished Plant Bug Lygus hesperus.</title>
        <authorList>
            <person name="Hull J.J."/>
            <person name="Chaney K."/>
            <person name="Geib S.M."/>
            <person name="Fabrick J.A."/>
            <person name="Brent C.S."/>
            <person name="Walsh D."/>
            <person name="Lavine L.C."/>
        </authorList>
    </citation>
    <scope>NUCLEOTIDE SEQUENCE</scope>
</reference>
<dbReference type="EMBL" id="GBHO01042995">
    <property type="protein sequence ID" value="JAG00609.1"/>
    <property type="molecule type" value="Transcribed_RNA"/>
</dbReference>
<keyword evidence="2" id="KW-0732">Signal</keyword>
<protein>
    <submittedName>
        <fullName evidence="3">Diaminopimelate epimerase</fullName>
    </submittedName>
</protein>
<sequence length="162" mass="18173">HWAALLLLGAFSRVARSERSQANEGKIRGKNWADLQDFRVQRNEESGICFVKALTFFSRNEDDLLMVSPELEKALKKFCGGLPVRFLPERRHKRQAAYRRRYRGQTQTQYIAFNRGNQSEKAGTAEAIASPDVSRATVSGVQGMGQAQSQSGVEDPCDEYCG</sequence>
<accession>A0A0A9VYE3</accession>
<feature type="region of interest" description="Disordered" evidence="1">
    <location>
        <begin position="139"/>
        <end position="162"/>
    </location>
</feature>
<name>A0A0A9VYE3_LYGHE</name>
<dbReference type="AlphaFoldDB" id="A0A0A9VYE3"/>
<gene>
    <name evidence="3" type="primary">dapF_0</name>
    <name evidence="3" type="ORF">CM83_103893</name>
</gene>
<evidence type="ECO:0000313" key="3">
    <source>
        <dbReference type="EMBL" id="JAG00609.1"/>
    </source>
</evidence>
<proteinExistence type="predicted"/>
<feature type="chain" id="PRO_5002051801" evidence="2">
    <location>
        <begin position="18"/>
        <end position="162"/>
    </location>
</feature>
<feature type="non-terminal residue" evidence="3">
    <location>
        <position position="162"/>
    </location>
</feature>